<feature type="compositionally biased region" description="Low complexity" evidence="1">
    <location>
        <begin position="104"/>
        <end position="114"/>
    </location>
</feature>
<protein>
    <recommendedName>
        <fullName evidence="5">Cellulose synthase</fullName>
    </recommendedName>
</protein>
<dbReference type="Proteomes" id="UP000540656">
    <property type="component" value="Unassembled WGS sequence"/>
</dbReference>
<reference evidence="3 4" key="1">
    <citation type="submission" date="2020-07" db="EMBL/GenBank/DDBJ databases">
        <title>Sequencing the genomes of 1000 actinobacteria strains.</title>
        <authorList>
            <person name="Klenk H.-P."/>
        </authorList>
    </citation>
    <scope>NUCLEOTIDE SEQUENCE [LARGE SCALE GENOMIC DNA]</scope>
    <source>
        <strain evidence="3 4">DSM 23819</strain>
    </source>
</reference>
<gene>
    <name evidence="3" type="ORF">BJ980_000374</name>
</gene>
<evidence type="ECO:0000313" key="4">
    <source>
        <dbReference type="Proteomes" id="UP000540656"/>
    </source>
</evidence>
<comment type="caution">
    <text evidence="3">The sequence shown here is derived from an EMBL/GenBank/DDBJ whole genome shotgun (WGS) entry which is preliminary data.</text>
</comment>
<organism evidence="3 4">
    <name type="scientific">Nocardioides daedukensis</name>
    <dbReference type="NCBI Taxonomy" id="634462"/>
    <lineage>
        <taxon>Bacteria</taxon>
        <taxon>Bacillati</taxon>
        <taxon>Actinomycetota</taxon>
        <taxon>Actinomycetes</taxon>
        <taxon>Propionibacteriales</taxon>
        <taxon>Nocardioidaceae</taxon>
        <taxon>Nocardioides</taxon>
    </lineage>
</organism>
<name>A0A7Y9RXY3_9ACTN</name>
<proteinExistence type="predicted"/>
<sequence length="149" mass="15512">MADVSWMALALALSVCGALWTWYAWRNRGTGPAVRGAALTLLPIAAWLTGTLEMFGEIAASVSDWAIGFVFSPGVWLGIGLFVLSVLLFGISTRLPGRKGEAGSPDSADSPVSAPKRKRAVSPSAGKGAPAIDDDLADIEAILRSRGIS</sequence>
<evidence type="ECO:0008006" key="5">
    <source>
        <dbReference type="Google" id="ProtNLM"/>
    </source>
</evidence>
<evidence type="ECO:0000313" key="3">
    <source>
        <dbReference type="EMBL" id="NYG57451.1"/>
    </source>
</evidence>
<keyword evidence="4" id="KW-1185">Reference proteome</keyword>
<dbReference type="AlphaFoldDB" id="A0A7Y9RXY3"/>
<accession>A0A7Y9RXY3</accession>
<evidence type="ECO:0000256" key="2">
    <source>
        <dbReference type="SAM" id="Phobius"/>
    </source>
</evidence>
<dbReference type="EMBL" id="JACCAA010000001">
    <property type="protein sequence ID" value="NYG57451.1"/>
    <property type="molecule type" value="Genomic_DNA"/>
</dbReference>
<keyword evidence="2" id="KW-0812">Transmembrane</keyword>
<feature type="transmembrane region" description="Helical" evidence="2">
    <location>
        <begin position="6"/>
        <end position="25"/>
    </location>
</feature>
<feature type="region of interest" description="Disordered" evidence="1">
    <location>
        <begin position="96"/>
        <end position="132"/>
    </location>
</feature>
<dbReference type="RefSeq" id="WP_179500727.1">
    <property type="nucleotide sequence ID" value="NZ_JACCAA010000001.1"/>
</dbReference>
<keyword evidence="2" id="KW-1133">Transmembrane helix</keyword>
<feature type="transmembrane region" description="Helical" evidence="2">
    <location>
        <begin position="65"/>
        <end position="89"/>
    </location>
</feature>
<keyword evidence="2" id="KW-0472">Membrane</keyword>
<feature type="transmembrane region" description="Helical" evidence="2">
    <location>
        <begin position="37"/>
        <end position="59"/>
    </location>
</feature>
<evidence type="ECO:0000256" key="1">
    <source>
        <dbReference type="SAM" id="MobiDB-lite"/>
    </source>
</evidence>